<evidence type="ECO:0000256" key="1">
    <source>
        <dbReference type="SAM" id="Phobius"/>
    </source>
</evidence>
<keyword evidence="1" id="KW-0812">Transmembrane</keyword>
<evidence type="ECO:0000313" key="2">
    <source>
        <dbReference type="EMBL" id="CAG8589922.1"/>
    </source>
</evidence>
<feature type="transmembrane region" description="Helical" evidence="1">
    <location>
        <begin position="24"/>
        <end position="45"/>
    </location>
</feature>
<sequence length="222" mass="25687">RSCILLDQWTIGSIRQWNYPALDVLSILGSITIVLIFQNMLIAFINGGFGKANEACRTVAYKHRAKLVAEYEALENLFGNKRGPRYIYYIPNPDIIDTWLKETKKDEEQELHDSKRYRHMQNESSSSTMDLDSIEPSKIKYNDIIDRISFIDDEIFVFTSKSNKESEDPGPKNVDDQLSSIPENFNSLENEFKEFTTKFDQKLETIMNTLNNLKIPISCVKI</sequence>
<feature type="non-terminal residue" evidence="2">
    <location>
        <position position="222"/>
    </location>
</feature>
<name>A0A9N9C7G4_9GLOM</name>
<evidence type="ECO:0000313" key="3">
    <source>
        <dbReference type="Proteomes" id="UP000789706"/>
    </source>
</evidence>
<reference evidence="2" key="1">
    <citation type="submission" date="2021-06" db="EMBL/GenBank/DDBJ databases">
        <authorList>
            <person name="Kallberg Y."/>
            <person name="Tangrot J."/>
            <person name="Rosling A."/>
        </authorList>
    </citation>
    <scope>NUCLEOTIDE SEQUENCE</scope>
    <source>
        <strain evidence="2">AZ414A</strain>
    </source>
</reference>
<dbReference type="Proteomes" id="UP000789706">
    <property type="component" value="Unassembled WGS sequence"/>
</dbReference>
<dbReference type="EMBL" id="CAJVPK010001527">
    <property type="protein sequence ID" value="CAG8589922.1"/>
    <property type="molecule type" value="Genomic_DNA"/>
</dbReference>
<dbReference type="OrthoDB" id="2438101at2759"/>
<protein>
    <submittedName>
        <fullName evidence="2">10440_t:CDS:1</fullName>
    </submittedName>
</protein>
<keyword evidence="1" id="KW-1133">Transmembrane helix</keyword>
<proteinExistence type="predicted"/>
<dbReference type="AlphaFoldDB" id="A0A9N9C7G4"/>
<gene>
    <name evidence="2" type="ORF">DEBURN_LOCUS9004</name>
</gene>
<comment type="caution">
    <text evidence="2">The sequence shown here is derived from an EMBL/GenBank/DDBJ whole genome shotgun (WGS) entry which is preliminary data.</text>
</comment>
<keyword evidence="3" id="KW-1185">Reference proteome</keyword>
<accession>A0A9N9C7G4</accession>
<organism evidence="2 3">
    <name type="scientific">Diversispora eburnea</name>
    <dbReference type="NCBI Taxonomy" id="1213867"/>
    <lineage>
        <taxon>Eukaryota</taxon>
        <taxon>Fungi</taxon>
        <taxon>Fungi incertae sedis</taxon>
        <taxon>Mucoromycota</taxon>
        <taxon>Glomeromycotina</taxon>
        <taxon>Glomeromycetes</taxon>
        <taxon>Diversisporales</taxon>
        <taxon>Diversisporaceae</taxon>
        <taxon>Diversispora</taxon>
    </lineage>
</organism>
<keyword evidence="1" id="KW-0472">Membrane</keyword>